<gene>
    <name evidence="1" type="ORF">ACJ73_05613</name>
</gene>
<reference evidence="1 2" key="1">
    <citation type="submission" date="2015-08" db="EMBL/GenBank/DDBJ databases">
        <title>Emmonsia species relationships and genome sequence.</title>
        <authorList>
            <person name="Cuomo C.A."/>
            <person name="Schwartz I.S."/>
            <person name="Kenyon C."/>
            <person name="De Hoog G.S."/>
            <person name="Govender N.P."/>
            <person name="Botha A."/>
            <person name="Moreno L."/>
            <person name="De Vries M."/>
            <person name="Munoz J.F."/>
            <person name="Stielow J.B."/>
        </authorList>
    </citation>
    <scope>NUCLEOTIDE SEQUENCE [LARGE SCALE GENOMIC DNA]</scope>
    <source>
        <strain evidence="1 2">EI222</strain>
    </source>
</reference>
<evidence type="ECO:0000313" key="1">
    <source>
        <dbReference type="EMBL" id="OJD23034.1"/>
    </source>
</evidence>
<accession>A0A1J9Q4K8</accession>
<dbReference type="OrthoDB" id="5979581at2759"/>
<dbReference type="STRING" id="1658174.A0A1J9Q4K8"/>
<sequence length="116" mass="13264">MGQQLDGVNMYKCLERGSKSHPSRKAVRMLLDSFDVHGCLLPYVLPHPPNSQPTRSSHGNREFCAGIALQHPVSLEEREITLKEQQEDREKSLCLIRKMVQWEPGKRTSAKEPVRD</sequence>
<evidence type="ECO:0000313" key="2">
    <source>
        <dbReference type="Proteomes" id="UP000242791"/>
    </source>
</evidence>
<proteinExistence type="predicted"/>
<protein>
    <submittedName>
        <fullName evidence="1">Uncharacterized protein</fullName>
    </submittedName>
</protein>
<organism evidence="1 2">
    <name type="scientific">Blastomyces percursus</name>
    <dbReference type="NCBI Taxonomy" id="1658174"/>
    <lineage>
        <taxon>Eukaryota</taxon>
        <taxon>Fungi</taxon>
        <taxon>Dikarya</taxon>
        <taxon>Ascomycota</taxon>
        <taxon>Pezizomycotina</taxon>
        <taxon>Eurotiomycetes</taxon>
        <taxon>Eurotiomycetidae</taxon>
        <taxon>Onygenales</taxon>
        <taxon>Ajellomycetaceae</taxon>
        <taxon>Blastomyces</taxon>
    </lineage>
</organism>
<dbReference type="AlphaFoldDB" id="A0A1J9Q4K8"/>
<comment type="caution">
    <text evidence="1">The sequence shown here is derived from an EMBL/GenBank/DDBJ whole genome shotgun (WGS) entry which is preliminary data.</text>
</comment>
<keyword evidence="2" id="KW-1185">Reference proteome</keyword>
<name>A0A1J9Q4K8_9EURO</name>
<dbReference type="Proteomes" id="UP000242791">
    <property type="component" value="Unassembled WGS sequence"/>
</dbReference>
<dbReference type="VEuPathDB" id="FungiDB:ACJ73_05613"/>
<dbReference type="EMBL" id="LGTZ01000893">
    <property type="protein sequence ID" value="OJD23034.1"/>
    <property type="molecule type" value="Genomic_DNA"/>
</dbReference>